<dbReference type="RefSeq" id="WP_126044389.1">
    <property type="nucleotide sequence ID" value="NZ_RXFM01000012.1"/>
</dbReference>
<dbReference type="Pfam" id="PF01168">
    <property type="entry name" value="Ala_racemase_N"/>
    <property type="match status" value="1"/>
</dbReference>
<evidence type="ECO:0000313" key="5">
    <source>
        <dbReference type="Proteomes" id="UP000279470"/>
    </source>
</evidence>
<dbReference type="InterPro" id="IPR029066">
    <property type="entry name" value="PLP-binding_barrel"/>
</dbReference>
<proteinExistence type="inferred from homology"/>
<dbReference type="OrthoDB" id="9804072at2"/>
<dbReference type="Proteomes" id="UP000279470">
    <property type="component" value="Unassembled WGS sequence"/>
</dbReference>
<comment type="similarity">
    <text evidence="2">Belongs to the pyridoxal phosphate-binding protein YggS/PROSC family.</text>
</comment>
<evidence type="ECO:0000313" key="4">
    <source>
        <dbReference type="EMBL" id="RST70346.1"/>
    </source>
</evidence>
<dbReference type="EMBL" id="RXFM01000012">
    <property type="protein sequence ID" value="RST70346.1"/>
    <property type="molecule type" value="Genomic_DNA"/>
</dbReference>
<evidence type="ECO:0000259" key="3">
    <source>
        <dbReference type="Pfam" id="PF01168"/>
    </source>
</evidence>
<dbReference type="AlphaFoldDB" id="A0A3R9ZKQ9"/>
<evidence type="ECO:0000256" key="1">
    <source>
        <dbReference type="ARBA" id="ARBA00022898"/>
    </source>
</evidence>
<comment type="caution">
    <text evidence="4">The sequence shown here is derived from an EMBL/GenBank/DDBJ whole genome shotgun (WGS) entry which is preliminary data.</text>
</comment>
<dbReference type="InterPro" id="IPR001608">
    <property type="entry name" value="Ala_racemase_N"/>
</dbReference>
<dbReference type="GO" id="GO:0030170">
    <property type="term" value="F:pyridoxal phosphate binding"/>
    <property type="evidence" value="ECO:0007669"/>
    <property type="project" value="InterPro"/>
</dbReference>
<sequence>MQLNQILKTYENLIAKIDEYNNIYKNNSKLLLVSKNLTQEQILHILNNSSQRSFGENKIQDAMLKWPDIKDQHSDAKLNFIGKLQKNKIKKAVELFDAIETIDSVELACKINEEMSKINKKIDFFIQINIGDE</sequence>
<dbReference type="SUPFAM" id="SSF51419">
    <property type="entry name" value="PLP-binding barrel"/>
    <property type="match status" value="1"/>
</dbReference>
<feature type="domain" description="Alanine racemase N-terminal" evidence="3">
    <location>
        <begin position="12"/>
        <end position="132"/>
    </location>
</feature>
<keyword evidence="5" id="KW-1185">Reference proteome</keyword>
<name>A0A3R9ZKQ9_9RICK</name>
<organism evidence="4 5">
    <name type="scientific">Candidatus Aquarickettsia rohweri</name>
    <dbReference type="NCBI Taxonomy" id="2602574"/>
    <lineage>
        <taxon>Bacteria</taxon>
        <taxon>Pseudomonadati</taxon>
        <taxon>Pseudomonadota</taxon>
        <taxon>Alphaproteobacteria</taxon>
        <taxon>Rickettsiales</taxon>
        <taxon>Candidatus Midichloriaceae</taxon>
        <taxon>Candidatus Aquarickettsia</taxon>
    </lineage>
</organism>
<evidence type="ECO:0000256" key="2">
    <source>
        <dbReference type="RuleBase" id="RU004514"/>
    </source>
</evidence>
<dbReference type="InterPro" id="IPR011078">
    <property type="entry name" value="PyrdxlP_homeostasis"/>
</dbReference>
<dbReference type="Gene3D" id="3.20.20.10">
    <property type="entry name" value="Alanine racemase"/>
    <property type="match status" value="1"/>
</dbReference>
<dbReference type="PANTHER" id="PTHR10146:SF14">
    <property type="entry name" value="PYRIDOXAL PHOSPHATE HOMEOSTASIS PROTEIN"/>
    <property type="match status" value="1"/>
</dbReference>
<gene>
    <name evidence="4" type="ORF">EIC27_01470</name>
</gene>
<dbReference type="PANTHER" id="PTHR10146">
    <property type="entry name" value="PROLINE SYNTHETASE CO-TRANSCRIBED BACTERIAL HOMOLOG PROTEIN"/>
    <property type="match status" value="1"/>
</dbReference>
<protein>
    <recommendedName>
        <fullName evidence="3">Alanine racemase N-terminal domain-containing protein</fullName>
    </recommendedName>
</protein>
<reference evidence="5" key="1">
    <citation type="submission" date="2018-11" db="EMBL/GenBank/DDBJ databases">
        <title>Phylogenetic, genomic, and biogeographic characterization of a novel and ubiquitous marine invertebrate-associated Rickettsiales parasite, Candidatus Marinoinvertebrata rohwerii, gen. nov., sp. nov.</title>
        <authorList>
            <person name="Klinges J.G."/>
            <person name="Rosales S.M."/>
            <person name="Mcminds R."/>
            <person name="Shaver E.C."/>
            <person name="Shantz A."/>
            <person name="Peters E.C."/>
            <person name="Burkepile D.E."/>
            <person name="Silliman B.R."/>
            <person name="Vega Thurber R.L."/>
        </authorList>
    </citation>
    <scope>NUCLEOTIDE SEQUENCE [LARGE SCALE GENOMIC DNA]</scope>
    <source>
        <strain evidence="5">a_cerv_44</strain>
    </source>
</reference>
<keyword evidence="1" id="KW-0663">Pyridoxal phosphate</keyword>
<accession>A0A3R9ZKQ9</accession>